<name>A0A9P4JDU6_9PLEO</name>
<protein>
    <recommendedName>
        <fullName evidence="1">F-box domain-containing protein</fullName>
    </recommendedName>
</protein>
<dbReference type="InterPro" id="IPR036047">
    <property type="entry name" value="F-box-like_dom_sf"/>
</dbReference>
<evidence type="ECO:0000259" key="1">
    <source>
        <dbReference type="Pfam" id="PF12937"/>
    </source>
</evidence>
<accession>A0A9P4JDU6</accession>
<reference evidence="2" key="1">
    <citation type="journal article" date="2020" name="Stud. Mycol.">
        <title>101 Dothideomycetes genomes: a test case for predicting lifestyles and emergence of pathogens.</title>
        <authorList>
            <person name="Haridas S."/>
            <person name="Albert R."/>
            <person name="Binder M."/>
            <person name="Bloem J."/>
            <person name="Labutti K."/>
            <person name="Salamov A."/>
            <person name="Andreopoulos B."/>
            <person name="Baker S."/>
            <person name="Barry K."/>
            <person name="Bills G."/>
            <person name="Bluhm B."/>
            <person name="Cannon C."/>
            <person name="Castanera R."/>
            <person name="Culley D."/>
            <person name="Daum C."/>
            <person name="Ezra D."/>
            <person name="Gonzalez J."/>
            <person name="Henrissat B."/>
            <person name="Kuo A."/>
            <person name="Liang C."/>
            <person name="Lipzen A."/>
            <person name="Lutzoni F."/>
            <person name="Magnuson J."/>
            <person name="Mondo S."/>
            <person name="Nolan M."/>
            <person name="Ohm R."/>
            <person name="Pangilinan J."/>
            <person name="Park H.-J."/>
            <person name="Ramirez L."/>
            <person name="Alfaro M."/>
            <person name="Sun H."/>
            <person name="Tritt A."/>
            <person name="Yoshinaga Y."/>
            <person name="Zwiers L.-H."/>
            <person name="Turgeon B."/>
            <person name="Goodwin S."/>
            <person name="Spatafora J."/>
            <person name="Crous P."/>
            <person name="Grigoriev I."/>
        </authorList>
    </citation>
    <scope>NUCLEOTIDE SEQUENCE</scope>
    <source>
        <strain evidence="2">ATCC 74209</strain>
    </source>
</reference>
<dbReference type="OrthoDB" id="3800738at2759"/>
<feature type="domain" description="F-box" evidence="1">
    <location>
        <begin position="11"/>
        <end position="39"/>
    </location>
</feature>
<dbReference type="InterPro" id="IPR001810">
    <property type="entry name" value="F-box_dom"/>
</dbReference>
<evidence type="ECO:0000313" key="3">
    <source>
        <dbReference type="Proteomes" id="UP000799536"/>
    </source>
</evidence>
<sequence length="190" mass="22058">MTRDQVFNIPELFDSILLYLPFRDLLLAQRVCRHWKHHIEASRPIQRALFFLPTSISPTSDPNSIVVKRNRLLERTLRVFTLPLPVWTERESQVMIDKWNYQLDILVRGPPHVPGSLSRAAPYTPSWMRMLLSQPPPLKATVMDQRLIPFHFSPERLVTCDLEDEEGLRVCHVVAVPEIGKPWHNAVGQL</sequence>
<dbReference type="Gene3D" id="1.20.1280.50">
    <property type="match status" value="1"/>
</dbReference>
<dbReference type="CDD" id="cd09917">
    <property type="entry name" value="F-box_SF"/>
    <property type="match status" value="1"/>
</dbReference>
<dbReference type="Proteomes" id="UP000799536">
    <property type="component" value="Unassembled WGS sequence"/>
</dbReference>
<dbReference type="SUPFAM" id="SSF81383">
    <property type="entry name" value="F-box domain"/>
    <property type="match status" value="1"/>
</dbReference>
<gene>
    <name evidence="2" type="ORF">GQ43DRAFT_444362</name>
</gene>
<evidence type="ECO:0000313" key="2">
    <source>
        <dbReference type="EMBL" id="KAF2197310.1"/>
    </source>
</evidence>
<organism evidence="2 3">
    <name type="scientific">Delitschia confertaspora ATCC 74209</name>
    <dbReference type="NCBI Taxonomy" id="1513339"/>
    <lineage>
        <taxon>Eukaryota</taxon>
        <taxon>Fungi</taxon>
        <taxon>Dikarya</taxon>
        <taxon>Ascomycota</taxon>
        <taxon>Pezizomycotina</taxon>
        <taxon>Dothideomycetes</taxon>
        <taxon>Pleosporomycetidae</taxon>
        <taxon>Pleosporales</taxon>
        <taxon>Delitschiaceae</taxon>
        <taxon>Delitschia</taxon>
    </lineage>
</organism>
<dbReference type="Pfam" id="PF12937">
    <property type="entry name" value="F-box-like"/>
    <property type="match status" value="1"/>
</dbReference>
<keyword evidence="3" id="KW-1185">Reference proteome</keyword>
<dbReference type="AlphaFoldDB" id="A0A9P4JDU6"/>
<comment type="caution">
    <text evidence="2">The sequence shown here is derived from an EMBL/GenBank/DDBJ whole genome shotgun (WGS) entry which is preliminary data.</text>
</comment>
<proteinExistence type="predicted"/>
<dbReference type="EMBL" id="ML994251">
    <property type="protein sequence ID" value="KAF2197310.1"/>
    <property type="molecule type" value="Genomic_DNA"/>
</dbReference>